<dbReference type="GO" id="GO:0032259">
    <property type="term" value="P:methylation"/>
    <property type="evidence" value="ECO:0007669"/>
    <property type="project" value="UniProtKB-KW"/>
</dbReference>
<accession>A0ABM7PJY2</accession>
<dbReference type="PROSITE" id="PS00092">
    <property type="entry name" value="N6_MTASE"/>
    <property type="match status" value="1"/>
</dbReference>
<name>A0ABM7PJY2_9BACT</name>
<dbReference type="EMBL" id="AP024488">
    <property type="protein sequence ID" value="BCS97860.1"/>
    <property type="molecule type" value="Genomic_DNA"/>
</dbReference>
<dbReference type="RefSeq" id="WP_236889276.1">
    <property type="nucleotide sequence ID" value="NZ_AP024488.1"/>
</dbReference>
<evidence type="ECO:0000256" key="1">
    <source>
        <dbReference type="ARBA" id="ARBA00022603"/>
    </source>
</evidence>
<dbReference type="SUPFAM" id="SSF53335">
    <property type="entry name" value="S-adenosyl-L-methionine-dependent methyltransferases"/>
    <property type="match status" value="1"/>
</dbReference>
<gene>
    <name evidence="3" type="ORF">DSLASN_34920</name>
</gene>
<keyword evidence="4" id="KW-1185">Reference proteome</keyword>
<dbReference type="PANTHER" id="PTHR43542">
    <property type="entry name" value="METHYLTRANSFERASE"/>
    <property type="match status" value="1"/>
</dbReference>
<dbReference type="CDD" id="cd02440">
    <property type="entry name" value="AdoMet_MTases"/>
    <property type="match status" value="1"/>
</dbReference>
<evidence type="ECO:0000313" key="4">
    <source>
        <dbReference type="Proteomes" id="UP001320148"/>
    </source>
</evidence>
<dbReference type="Pfam" id="PF03602">
    <property type="entry name" value="Cons_hypoth95"/>
    <property type="match status" value="1"/>
</dbReference>
<reference evidence="3 4" key="1">
    <citation type="submission" date="2021-02" db="EMBL/GenBank/DDBJ databases">
        <title>Complete genome of Desulfoluna sp. strain ASN36.</title>
        <authorList>
            <person name="Takahashi A."/>
            <person name="Kojima H."/>
            <person name="Fukui M."/>
        </authorList>
    </citation>
    <scope>NUCLEOTIDE SEQUENCE [LARGE SCALE GENOMIC DNA]</scope>
    <source>
        <strain evidence="3 4">ASN36</strain>
    </source>
</reference>
<organism evidence="3 4">
    <name type="scientific">Desulfoluna limicola</name>
    <dbReference type="NCBI Taxonomy" id="2810562"/>
    <lineage>
        <taxon>Bacteria</taxon>
        <taxon>Pseudomonadati</taxon>
        <taxon>Thermodesulfobacteriota</taxon>
        <taxon>Desulfobacteria</taxon>
        <taxon>Desulfobacterales</taxon>
        <taxon>Desulfolunaceae</taxon>
        <taxon>Desulfoluna</taxon>
    </lineage>
</organism>
<dbReference type="InterPro" id="IPR029063">
    <property type="entry name" value="SAM-dependent_MTases_sf"/>
</dbReference>
<keyword evidence="2" id="KW-0808">Transferase</keyword>
<dbReference type="PIRSF" id="PIRSF004553">
    <property type="entry name" value="CHP00095"/>
    <property type="match status" value="1"/>
</dbReference>
<sequence>MRIIGGDRRKKKLIAVPGLATRPTSDRVKETLFNIIQTRVRGAFVLDLFSGTGALGLEALSRGADHCLFIDSQKQALDTCRKNIAACRYEDKGTVIQWDIAKNLNCLIRYTRPLDLVFIDPPYKKGLADLALGHLAQTEALSPDGLVIVEHAAGDPPVPGDGMTLTETRRYGTTALSFLTPQQEG</sequence>
<protein>
    <submittedName>
        <fullName evidence="3">Methyltransferase small</fullName>
    </submittedName>
</protein>
<keyword evidence="1 3" id="KW-0489">Methyltransferase</keyword>
<dbReference type="InterPro" id="IPR002052">
    <property type="entry name" value="DNA_methylase_N6_adenine_CS"/>
</dbReference>
<dbReference type="PANTHER" id="PTHR43542:SF1">
    <property type="entry name" value="METHYLTRANSFERASE"/>
    <property type="match status" value="1"/>
</dbReference>
<dbReference type="InterPro" id="IPR004398">
    <property type="entry name" value="RNA_MeTrfase_RsmD"/>
</dbReference>
<dbReference type="NCBIfam" id="TIGR00095">
    <property type="entry name" value="16S rRNA (guanine(966)-N(2))-methyltransferase RsmD"/>
    <property type="match status" value="1"/>
</dbReference>
<proteinExistence type="predicted"/>
<dbReference type="Gene3D" id="3.40.50.150">
    <property type="entry name" value="Vaccinia Virus protein VP39"/>
    <property type="match status" value="1"/>
</dbReference>
<evidence type="ECO:0000313" key="3">
    <source>
        <dbReference type="EMBL" id="BCS97860.1"/>
    </source>
</evidence>
<dbReference type="Proteomes" id="UP001320148">
    <property type="component" value="Chromosome"/>
</dbReference>
<evidence type="ECO:0000256" key="2">
    <source>
        <dbReference type="ARBA" id="ARBA00022679"/>
    </source>
</evidence>
<dbReference type="GO" id="GO:0008168">
    <property type="term" value="F:methyltransferase activity"/>
    <property type="evidence" value="ECO:0007669"/>
    <property type="project" value="UniProtKB-KW"/>
</dbReference>